<dbReference type="InterPro" id="IPR018692">
    <property type="entry name" value="DUF2189"/>
</dbReference>
<keyword evidence="1" id="KW-0472">Membrane</keyword>
<dbReference type="OrthoDB" id="9809543at2"/>
<evidence type="ECO:0008006" key="4">
    <source>
        <dbReference type="Google" id="ProtNLM"/>
    </source>
</evidence>
<accession>A0A2J7TEI5</accession>
<feature type="transmembrane region" description="Helical" evidence="1">
    <location>
        <begin position="68"/>
        <end position="91"/>
    </location>
</feature>
<keyword evidence="1" id="KW-1133">Transmembrane helix</keyword>
<feature type="transmembrane region" description="Helical" evidence="1">
    <location>
        <begin position="170"/>
        <end position="193"/>
    </location>
</feature>
<name>A0A2J7TEI5_METSI</name>
<feature type="transmembrane region" description="Helical" evidence="1">
    <location>
        <begin position="45"/>
        <end position="62"/>
    </location>
</feature>
<evidence type="ECO:0000313" key="3">
    <source>
        <dbReference type="Proteomes" id="UP000236286"/>
    </source>
</evidence>
<keyword evidence="1" id="KW-0812">Transmembrane</keyword>
<organism evidence="2 3">
    <name type="scientific">Methylocella silvestris</name>
    <dbReference type="NCBI Taxonomy" id="199596"/>
    <lineage>
        <taxon>Bacteria</taxon>
        <taxon>Pseudomonadati</taxon>
        <taxon>Pseudomonadota</taxon>
        <taxon>Alphaproteobacteria</taxon>
        <taxon>Hyphomicrobiales</taxon>
        <taxon>Beijerinckiaceae</taxon>
        <taxon>Methylocella</taxon>
    </lineage>
</organism>
<feature type="transmembrane region" description="Helical" evidence="1">
    <location>
        <begin position="112"/>
        <end position="136"/>
    </location>
</feature>
<feature type="transmembrane region" description="Helical" evidence="1">
    <location>
        <begin position="232"/>
        <end position="250"/>
    </location>
</feature>
<dbReference type="AlphaFoldDB" id="A0A2J7TEI5"/>
<sequence>MNSFHVIAGHGETNVYPSVRKIGFSDLRAALAAGFDDFRAMPSHLLFLAVVYIIIGAFLYPSTSGENAAPLLFPVLAGYALIGPFVAIGLYEVSRRREQGLPHSWRNAFDVLRSPAIPSILAVGLLLMIIFLLWLATAQALYQAQFGVWAPQSYRHFINQLISTPAGHRLIALGVSIGFVYAVATFSIGVISFPLMLDRDVGAAIAVYTSIKAVLISPVVMAAWGLIVAASIVIGVATLFVGLAILTPILGHATWHLYRRVILPD</sequence>
<reference evidence="2 3" key="1">
    <citation type="submission" date="2017-10" db="EMBL/GenBank/DDBJ databases">
        <title>Genome announcement of Methylocella silvestris TVC from permafrost.</title>
        <authorList>
            <person name="Wang J."/>
            <person name="Geng K."/>
            <person name="Ul-Haque F."/>
            <person name="Crombie A.T."/>
            <person name="Street L.E."/>
            <person name="Wookey P.A."/>
            <person name="Murrell J.C."/>
            <person name="Pratscher J."/>
        </authorList>
    </citation>
    <scope>NUCLEOTIDE SEQUENCE [LARGE SCALE GENOMIC DNA]</scope>
    <source>
        <strain evidence="2 3">TVC</strain>
    </source>
</reference>
<evidence type="ECO:0000313" key="2">
    <source>
        <dbReference type="EMBL" id="PNG25178.1"/>
    </source>
</evidence>
<dbReference type="Pfam" id="PF09955">
    <property type="entry name" value="DUF2189"/>
    <property type="match status" value="1"/>
</dbReference>
<protein>
    <recommendedName>
        <fullName evidence="4">Cytochrome c oxidase subunit I</fullName>
    </recommendedName>
</protein>
<gene>
    <name evidence="2" type="ORF">CR492_15230</name>
</gene>
<feature type="transmembrane region" description="Helical" evidence="1">
    <location>
        <begin position="205"/>
        <end position="226"/>
    </location>
</feature>
<proteinExistence type="predicted"/>
<dbReference type="Proteomes" id="UP000236286">
    <property type="component" value="Unassembled WGS sequence"/>
</dbReference>
<comment type="caution">
    <text evidence="2">The sequence shown here is derived from an EMBL/GenBank/DDBJ whole genome shotgun (WGS) entry which is preliminary data.</text>
</comment>
<dbReference type="RefSeq" id="WP_102844603.1">
    <property type="nucleotide sequence ID" value="NZ_PDZR01000019.1"/>
</dbReference>
<dbReference type="EMBL" id="PDZR01000019">
    <property type="protein sequence ID" value="PNG25178.1"/>
    <property type="molecule type" value="Genomic_DNA"/>
</dbReference>
<evidence type="ECO:0000256" key="1">
    <source>
        <dbReference type="SAM" id="Phobius"/>
    </source>
</evidence>